<dbReference type="FunFam" id="3.20.20.80:FF:000040">
    <property type="entry name" value="Beta-galactosidase A"/>
    <property type="match status" value="1"/>
</dbReference>
<dbReference type="SUPFAM" id="SSF51445">
    <property type="entry name" value="(Trans)glycosidases"/>
    <property type="match status" value="1"/>
</dbReference>
<evidence type="ECO:0000313" key="12">
    <source>
        <dbReference type="Proteomes" id="UP000030651"/>
    </source>
</evidence>
<dbReference type="SUPFAM" id="SSF51011">
    <property type="entry name" value="Glycosyl hydrolase domain"/>
    <property type="match status" value="1"/>
</dbReference>
<evidence type="ECO:0000256" key="6">
    <source>
        <dbReference type="ARBA" id="ARBA00023180"/>
    </source>
</evidence>
<dbReference type="InterPro" id="IPR008979">
    <property type="entry name" value="Galactose-bd-like_sf"/>
</dbReference>
<dbReference type="SMART" id="SM01029">
    <property type="entry name" value="BetaGal_dom2"/>
    <property type="match status" value="1"/>
</dbReference>
<dbReference type="InterPro" id="IPR025972">
    <property type="entry name" value="BetaGal_dom3"/>
</dbReference>
<dbReference type="PANTHER" id="PTHR23421">
    <property type="entry name" value="BETA-GALACTOSIDASE RELATED"/>
    <property type="match status" value="1"/>
</dbReference>
<comment type="similarity">
    <text evidence="2 9">Belongs to the glycosyl hydrolase 35 family.</text>
</comment>
<evidence type="ECO:0000256" key="8">
    <source>
        <dbReference type="RuleBase" id="RU000675"/>
    </source>
</evidence>
<comment type="catalytic activity">
    <reaction evidence="1 8">
        <text>Hydrolysis of terminal non-reducing beta-D-galactose residues in beta-D-galactosides.</text>
        <dbReference type="EC" id="3.2.1.23"/>
    </reaction>
</comment>
<dbReference type="AlphaFoldDB" id="W3WIY2"/>
<dbReference type="PRINTS" id="PR00742">
    <property type="entry name" value="GLHYDRLASE35"/>
</dbReference>
<organism evidence="11 12">
    <name type="scientific">Pestalotiopsis fici (strain W106-1 / CGMCC3.15140)</name>
    <dbReference type="NCBI Taxonomy" id="1229662"/>
    <lineage>
        <taxon>Eukaryota</taxon>
        <taxon>Fungi</taxon>
        <taxon>Dikarya</taxon>
        <taxon>Ascomycota</taxon>
        <taxon>Pezizomycotina</taxon>
        <taxon>Sordariomycetes</taxon>
        <taxon>Xylariomycetidae</taxon>
        <taxon>Amphisphaeriales</taxon>
        <taxon>Sporocadaceae</taxon>
        <taxon>Pestalotiopsis</taxon>
    </lineage>
</organism>
<dbReference type="Gene3D" id="2.60.390.10">
    <property type="entry name" value="Beta-galactosidase, domain 3"/>
    <property type="match status" value="1"/>
</dbReference>
<dbReference type="Gene3D" id="2.102.20.10">
    <property type="entry name" value="Beta-galactosidase, domain 2"/>
    <property type="match status" value="1"/>
</dbReference>
<dbReference type="GO" id="GO:0004565">
    <property type="term" value="F:beta-galactosidase activity"/>
    <property type="evidence" value="ECO:0007669"/>
    <property type="project" value="UniProtKB-EC"/>
</dbReference>
<dbReference type="KEGG" id="pfy:PFICI_14784"/>
<dbReference type="Pfam" id="PF13363">
    <property type="entry name" value="BetaGal_dom3"/>
    <property type="match status" value="1"/>
</dbReference>
<accession>W3WIY2</accession>
<evidence type="ECO:0000256" key="7">
    <source>
        <dbReference type="ARBA" id="ARBA00023295"/>
    </source>
</evidence>
<dbReference type="SUPFAM" id="SSF49785">
    <property type="entry name" value="Galactose-binding domain-like"/>
    <property type="match status" value="2"/>
</dbReference>
<evidence type="ECO:0000256" key="5">
    <source>
        <dbReference type="ARBA" id="ARBA00022801"/>
    </source>
</evidence>
<feature type="domain" description="Beta-galactosidase" evidence="10">
    <location>
        <begin position="417"/>
        <end position="596"/>
    </location>
</feature>
<protein>
    <recommendedName>
        <fullName evidence="3 8">Beta-galactosidase</fullName>
        <ecNumber evidence="3 8">3.2.1.23</ecNumber>
    </recommendedName>
</protein>
<dbReference type="FunFam" id="2.102.20.10:FF:000001">
    <property type="entry name" value="Beta-galactosidase A"/>
    <property type="match status" value="1"/>
</dbReference>
<gene>
    <name evidence="11" type="ORF">PFICI_14784</name>
</gene>
<keyword evidence="12" id="KW-1185">Reference proteome</keyword>
<evidence type="ECO:0000313" key="11">
    <source>
        <dbReference type="EMBL" id="ETS73838.1"/>
    </source>
</evidence>
<dbReference type="EC" id="3.2.1.23" evidence="3 8"/>
<dbReference type="Pfam" id="PF13364">
    <property type="entry name" value="BetaGal_ABD2"/>
    <property type="match status" value="2"/>
</dbReference>
<dbReference type="PROSITE" id="PS01182">
    <property type="entry name" value="GLYCOSYL_HYDROL_F35"/>
    <property type="match status" value="1"/>
</dbReference>
<evidence type="ECO:0000256" key="1">
    <source>
        <dbReference type="ARBA" id="ARBA00001412"/>
    </source>
</evidence>
<evidence type="ECO:0000259" key="10">
    <source>
        <dbReference type="SMART" id="SM01029"/>
    </source>
</evidence>
<dbReference type="InterPro" id="IPR017853">
    <property type="entry name" value="GH"/>
</dbReference>
<dbReference type="InterPro" id="IPR037110">
    <property type="entry name" value="Betagal_dom2_sf"/>
</dbReference>
<keyword evidence="6" id="KW-0325">Glycoprotein</keyword>
<dbReference type="FunFam" id="2.60.120.260:FF:000065">
    <property type="entry name" value="Beta-galactosidase A"/>
    <property type="match status" value="1"/>
</dbReference>
<dbReference type="OrthoDB" id="1657402at2759"/>
<dbReference type="InterPro" id="IPR019801">
    <property type="entry name" value="Glyco_hydro_35_CS"/>
</dbReference>
<name>W3WIY2_PESFW</name>
<dbReference type="eggNOG" id="KOG0496">
    <property type="taxonomic scope" value="Eukaryota"/>
</dbReference>
<evidence type="ECO:0000256" key="3">
    <source>
        <dbReference type="ARBA" id="ARBA00012756"/>
    </source>
</evidence>
<dbReference type="Proteomes" id="UP000030651">
    <property type="component" value="Unassembled WGS sequence"/>
</dbReference>
<dbReference type="GO" id="GO:0005975">
    <property type="term" value="P:carbohydrate metabolic process"/>
    <property type="evidence" value="ECO:0007669"/>
    <property type="project" value="InterPro"/>
</dbReference>
<evidence type="ECO:0000256" key="4">
    <source>
        <dbReference type="ARBA" id="ARBA00022729"/>
    </source>
</evidence>
<dbReference type="RefSeq" id="XP_007841556.1">
    <property type="nucleotide sequence ID" value="XM_007843365.1"/>
</dbReference>
<keyword evidence="5 8" id="KW-0378">Hydrolase</keyword>
<sequence>MVLLRQFQQVALFALLYFNATLAFSNLPRVEQSTNELLQDIVTWDQYSIMVRGERVLFLSAEFHPFRLPSPGLWLDVFQKIKAIGFSGVSFYVNWALLEGTPGEFRADGVFALEGFFDAATQAGIYLLARPGPYINSEVSGGGYPGWTSRLKGPIRTNATDWLDATQNYITNIGAIISKAQITNGGPIILFQPENEYTICAAALAGADLGSIGDLGELSTCLNHYYMADVEAMWREAGIVLPFLINDAFPIGNFAPGSGVGAGDIYGFDGYPLGWGGACFDPSNWDRENAIFPTLATNFTIHEQMSPSTPFSIVEFQGGTAEPWQVFIMGGAGIDSCAALLNNEFERVFYKVVYAFRTTILNLYMMFGGTNWGNLGHPLGYTSYDVGAAINEKRQVTREKYSELKLQANFLQVSPAYLTSAPSEGTFGIFTDTSDLVTTELAATEEDGAFYIVRHSDWTTHSTVNYTLRITSSGRNLTIPQMGGSLSLPGRDSKIHVVDYDVGGIKLDYSSAEILTWKKSTSKTVLIMYGGMGETHEFALSSSSGVPTSVEGDGIRSAHLSGSTVVQWDVQSSRRVVHFGRGLEVHLLWRNSAYRYWILDLPKPDPVGKFVSASRVNDTDASVIVKAGYLLRNATVSENSLHLCGDVNQTTTIEVIAAPLSCGATLFFNGHQVNDTRYVQGRLTGTVKYYEPEIILPDFGALEWKHIDSLPETTDSYDDCSWPLLNKTTTNNTRSLTTPTSLYASDYGFHSGSLIYRGHFEATGNESSLFLSISGGNAFGHSAWLNSTYLGSWAGDPNEAIHNQTFVLNSALQPIGNYVITVLIDHMGLTEVTFIGAEGIKEPRGILDYSLSGHASQSDITWKMTGNIGGEDYLDLSRGPRNEGALFAERQGYHLPGAPILDMQTRSPIADGEVNAGVGFYATTFEMNVPAGYDAPMSFVFTNASQELNGTQPEAYRVQLFVNGWQFGEYVNNIGPQVSFPVPEGILDYNGENYVALTLWSLESIGAKLAGFSLVVDQAVQSGYTKPFLVEGQSYEQRSAY</sequence>
<dbReference type="Pfam" id="PF01301">
    <property type="entry name" value="Glyco_hydro_35"/>
    <property type="match status" value="1"/>
</dbReference>
<proteinExistence type="inferred from homology"/>
<reference evidence="12" key="1">
    <citation type="journal article" date="2015" name="BMC Genomics">
        <title>Genomic and transcriptomic analysis of the endophytic fungus Pestalotiopsis fici reveals its lifestyle and high potential for synthesis of natural products.</title>
        <authorList>
            <person name="Wang X."/>
            <person name="Zhang X."/>
            <person name="Liu L."/>
            <person name="Xiang M."/>
            <person name="Wang W."/>
            <person name="Sun X."/>
            <person name="Che Y."/>
            <person name="Guo L."/>
            <person name="Liu G."/>
            <person name="Guo L."/>
            <person name="Wang C."/>
            <person name="Yin W.B."/>
            <person name="Stadler M."/>
            <person name="Zhang X."/>
            <person name="Liu X."/>
        </authorList>
    </citation>
    <scope>NUCLEOTIDE SEQUENCE [LARGE SCALE GENOMIC DNA]</scope>
    <source>
        <strain evidence="12">W106-1 / CGMCC3.15140</strain>
    </source>
</reference>
<dbReference type="GeneID" id="19279797"/>
<dbReference type="Gene3D" id="2.60.120.260">
    <property type="entry name" value="Galactose-binding domain-like"/>
    <property type="match status" value="2"/>
</dbReference>
<dbReference type="InterPro" id="IPR001944">
    <property type="entry name" value="Glycoside_Hdrlase_35"/>
</dbReference>
<dbReference type="SUPFAM" id="SSF117100">
    <property type="entry name" value="Beta-galactosidase LacA, domain 3"/>
    <property type="match status" value="1"/>
</dbReference>
<keyword evidence="4" id="KW-0732">Signal</keyword>
<dbReference type="EMBL" id="KI912121">
    <property type="protein sequence ID" value="ETS73838.1"/>
    <property type="molecule type" value="Genomic_DNA"/>
</dbReference>
<evidence type="ECO:0000256" key="9">
    <source>
        <dbReference type="RuleBase" id="RU003679"/>
    </source>
</evidence>
<dbReference type="InterPro" id="IPR025300">
    <property type="entry name" value="BetaGal_jelly_roll_dom"/>
</dbReference>
<evidence type="ECO:0000256" key="2">
    <source>
        <dbReference type="ARBA" id="ARBA00009809"/>
    </source>
</evidence>
<dbReference type="Gene3D" id="3.20.20.80">
    <property type="entry name" value="Glycosidases"/>
    <property type="match status" value="1"/>
</dbReference>
<keyword evidence="7 8" id="KW-0326">Glycosidase</keyword>
<dbReference type="HOGENOM" id="CLU_005732_2_0_1"/>
<dbReference type="InterPro" id="IPR036833">
    <property type="entry name" value="BetaGal_dom3_sf"/>
</dbReference>
<dbReference type="InterPro" id="IPR031330">
    <property type="entry name" value="Gly_Hdrlase_35_cat"/>
</dbReference>
<dbReference type="Pfam" id="PF10435">
    <property type="entry name" value="BetaGal_dom2"/>
    <property type="match status" value="1"/>
</dbReference>
<dbReference type="OMA" id="ENEYTAC"/>
<dbReference type="InParanoid" id="W3WIY2"/>
<dbReference type="InterPro" id="IPR018954">
    <property type="entry name" value="Betagal_dom2"/>
</dbReference>